<dbReference type="PROSITE" id="PS50885">
    <property type="entry name" value="HAMP"/>
    <property type="match status" value="1"/>
</dbReference>
<evidence type="ECO:0000313" key="23">
    <source>
        <dbReference type="EMBL" id="QIZ72014.1"/>
    </source>
</evidence>
<comment type="catalytic activity">
    <reaction evidence="1">
        <text>ATP + protein L-histidine = ADP + protein N-phospho-L-histidine.</text>
        <dbReference type="EC" id="2.7.13.3"/>
    </reaction>
</comment>
<evidence type="ECO:0000259" key="20">
    <source>
        <dbReference type="PROSITE" id="PS50113"/>
    </source>
</evidence>
<dbReference type="PROSITE" id="PS50112">
    <property type="entry name" value="PAS"/>
    <property type="match status" value="1"/>
</dbReference>
<dbReference type="GO" id="GO:0005886">
    <property type="term" value="C:plasma membrane"/>
    <property type="evidence" value="ECO:0007669"/>
    <property type="project" value="UniProtKB-SubCell"/>
</dbReference>
<keyword evidence="11" id="KW-0902">Two-component regulatory system</keyword>
<dbReference type="InterPro" id="IPR036097">
    <property type="entry name" value="HisK_dim/P_sf"/>
</dbReference>
<keyword evidence="15" id="KW-0175">Coiled coil</keyword>
<dbReference type="PROSITE" id="PS50125">
    <property type="entry name" value="GUANYLATE_CYCLASE_2"/>
    <property type="match status" value="1"/>
</dbReference>
<comment type="subcellular location">
    <subcellularLocation>
        <location evidence="2">Cell membrane</location>
        <topology evidence="2">Multi-pass membrane protein</topology>
    </subcellularLocation>
</comment>
<evidence type="ECO:0000259" key="18">
    <source>
        <dbReference type="PROSITE" id="PS50110"/>
    </source>
</evidence>
<dbReference type="PROSITE" id="PS50110">
    <property type="entry name" value="RESPONSE_REGULATORY"/>
    <property type="match status" value="1"/>
</dbReference>
<dbReference type="SMART" id="SM00387">
    <property type="entry name" value="HATPase_c"/>
    <property type="match status" value="1"/>
</dbReference>
<keyword evidence="6 14" id="KW-0597">Phosphoprotein</keyword>
<proteinExistence type="inferred from homology"/>
<keyword evidence="7" id="KW-0808">Transferase</keyword>
<dbReference type="SUPFAM" id="SSF55785">
    <property type="entry name" value="PYP-like sensor domain (PAS domain)"/>
    <property type="match status" value="1"/>
</dbReference>
<dbReference type="InterPro" id="IPR036890">
    <property type="entry name" value="HATPase_C_sf"/>
</dbReference>
<dbReference type="GO" id="GO:0004016">
    <property type="term" value="F:adenylate cyclase activity"/>
    <property type="evidence" value="ECO:0007669"/>
    <property type="project" value="UniProtKB-ARBA"/>
</dbReference>
<evidence type="ECO:0000259" key="17">
    <source>
        <dbReference type="PROSITE" id="PS50109"/>
    </source>
</evidence>
<dbReference type="EMBL" id="CP051167">
    <property type="protein sequence ID" value="QIZ72014.1"/>
    <property type="molecule type" value="Genomic_DNA"/>
</dbReference>
<dbReference type="InterPro" id="IPR003660">
    <property type="entry name" value="HAMP_dom"/>
</dbReference>
<dbReference type="Pfam" id="PF02518">
    <property type="entry name" value="HATPase_c"/>
    <property type="match status" value="1"/>
</dbReference>
<dbReference type="GO" id="GO:0009190">
    <property type="term" value="P:cyclic nucleotide biosynthetic process"/>
    <property type="evidence" value="ECO:0007669"/>
    <property type="project" value="InterPro"/>
</dbReference>
<feature type="transmembrane region" description="Helical" evidence="16">
    <location>
        <begin position="21"/>
        <end position="43"/>
    </location>
</feature>
<feature type="domain" description="PAS" evidence="19">
    <location>
        <begin position="864"/>
        <end position="900"/>
    </location>
</feature>
<dbReference type="GO" id="GO:0000155">
    <property type="term" value="F:phosphorelay sensor kinase activity"/>
    <property type="evidence" value="ECO:0007669"/>
    <property type="project" value="InterPro"/>
</dbReference>
<dbReference type="InterPro" id="IPR001054">
    <property type="entry name" value="A/G_cyclase"/>
</dbReference>
<evidence type="ECO:0000256" key="9">
    <source>
        <dbReference type="ARBA" id="ARBA00022777"/>
    </source>
</evidence>
<name>A0A6H1TZJ9_9CYAN</name>
<dbReference type="CDD" id="cd12913">
    <property type="entry name" value="PDC1_MCP_like"/>
    <property type="match status" value="1"/>
</dbReference>
<dbReference type="InterPro" id="IPR003594">
    <property type="entry name" value="HATPase_dom"/>
</dbReference>
<evidence type="ECO:0000259" key="21">
    <source>
        <dbReference type="PROSITE" id="PS50125"/>
    </source>
</evidence>
<evidence type="ECO:0000256" key="16">
    <source>
        <dbReference type="SAM" id="Phobius"/>
    </source>
</evidence>
<dbReference type="PROSITE" id="PS50109">
    <property type="entry name" value="HIS_KIN"/>
    <property type="match status" value="1"/>
</dbReference>
<evidence type="ECO:0000256" key="2">
    <source>
        <dbReference type="ARBA" id="ARBA00004651"/>
    </source>
</evidence>
<dbReference type="Gene3D" id="6.10.340.10">
    <property type="match status" value="1"/>
</dbReference>
<gene>
    <name evidence="23" type="ORF">HCG48_16680</name>
</gene>
<feature type="modified residue" description="4-aspartylphosphate" evidence="14">
    <location>
        <position position="778"/>
    </location>
</feature>
<keyword evidence="9" id="KW-0418">Kinase</keyword>
<dbReference type="CDD" id="cd07302">
    <property type="entry name" value="CHD"/>
    <property type="match status" value="1"/>
</dbReference>
<dbReference type="Gene3D" id="3.30.565.10">
    <property type="entry name" value="Histidine kinase-like ATPase, C-terminal domain"/>
    <property type="match status" value="1"/>
</dbReference>
<dbReference type="SMART" id="SM00388">
    <property type="entry name" value="HisKA"/>
    <property type="match status" value="1"/>
</dbReference>
<dbReference type="Gene3D" id="3.30.70.1230">
    <property type="entry name" value="Nucleotide cyclase"/>
    <property type="match status" value="1"/>
</dbReference>
<evidence type="ECO:0000256" key="13">
    <source>
        <dbReference type="ARBA" id="ARBA00074306"/>
    </source>
</evidence>
<feature type="domain" description="HAMP" evidence="22">
    <location>
        <begin position="381"/>
        <end position="433"/>
    </location>
</feature>
<reference evidence="23 24" key="1">
    <citation type="submission" date="2020-04" db="EMBL/GenBank/DDBJ databases">
        <authorList>
            <person name="Basu S."/>
            <person name="Maruthanayagam V."/>
            <person name="Chakraborty S."/>
            <person name="Pramanik A."/>
            <person name="Mukherjee J."/>
            <person name="Brink B."/>
        </authorList>
    </citation>
    <scope>NUCLEOTIDE SEQUENCE [LARGE SCALE GENOMIC DNA]</scope>
    <source>
        <strain evidence="23 24">AP17</strain>
    </source>
</reference>
<feature type="coiled-coil region" evidence="15">
    <location>
        <begin position="986"/>
        <end position="1020"/>
    </location>
</feature>
<dbReference type="InterPro" id="IPR005467">
    <property type="entry name" value="His_kinase_dom"/>
</dbReference>
<evidence type="ECO:0000256" key="8">
    <source>
        <dbReference type="ARBA" id="ARBA00022692"/>
    </source>
</evidence>
<evidence type="ECO:0000256" key="1">
    <source>
        <dbReference type="ARBA" id="ARBA00000085"/>
    </source>
</evidence>
<dbReference type="Pfam" id="PF00211">
    <property type="entry name" value="Guanylate_cyc"/>
    <property type="match status" value="1"/>
</dbReference>
<dbReference type="SUPFAM" id="SSF55874">
    <property type="entry name" value="ATPase domain of HSP90 chaperone/DNA topoisomerase II/histidine kinase"/>
    <property type="match status" value="1"/>
</dbReference>
<dbReference type="CDD" id="cd16922">
    <property type="entry name" value="HATPase_EvgS-ArcB-TorS-like"/>
    <property type="match status" value="1"/>
</dbReference>
<keyword evidence="10 16" id="KW-1133">Transmembrane helix</keyword>
<evidence type="ECO:0000256" key="10">
    <source>
        <dbReference type="ARBA" id="ARBA00022989"/>
    </source>
</evidence>
<dbReference type="SUPFAM" id="SSF158472">
    <property type="entry name" value="HAMP domain-like"/>
    <property type="match status" value="1"/>
</dbReference>
<protein>
    <recommendedName>
        <fullName evidence="13">Circadian input-output histidine kinase CikA</fullName>
        <ecNumber evidence="4">2.7.13.3</ecNumber>
    </recommendedName>
</protein>
<sequence length="1289" mass="143848">MSIHRLQSLGVRLSQKFSLRTVFIVPFVVQILAAVGLTGYLSYRNGQEAVEDLATQLRDEIVNRIEQRLNSHLATPHTINQLNLDAVRLGELPLPETRNPENALRQLERHFWRQIQVFDSATYIYFGSPQEYFSGAERVGDGSFNVASWEARRGNEFYTYSTDEEGNRDRLVSAVPGYDLLTRPWYTTAVRAGKATWGEIYLWAAPYANLALPAVRPIYDRAGRLQGVFAVDISLLEIGQFLRTLEIGKTGQTFIIERDGQLVASSTPTPPFTTTGDRVERLQARHSSDRLVRATARFLDDRVPSLDRIEQPTQFRFDLDGEPQLVQVAPFHDERGLDWSIVVVIPESDFMARIHANTRTTIALCAVALVVAIAIGMATSRWVLGPIWRLNDAAKALADSHWEQSLPVNRADELGELARSFQRMAAQLQDSFAHLEAKNIQLQHLDQLKDEFLANTSHELRTPLNGTIGIAESMLDGATGTLTDLQRKNLITIAQTGRRLANLINDILDFSKLRHQNIELQLKPVGLREIVEVVLTLSQTLVGKKPLKLVNEIPEDLPAAWADENRLQQILYNLVGNAIKFTDTGAVTLSAWEVPDRQHLTVAVSDTGIGIPPDKLDRIFESFEQADGSTARQYGGTGLGLAITKQLVELHGGEIQVESTVGEGSRFAFTLPIAEDADPQIVSCQQRQSLSASVVSSLRDREAFDEIAPPEQDIPADPDGAIDSEKVKLLIVDDEPVNLQVLVNHLSLENYTIASASNGLEALEIIENGFEPDLVLLDVMMPKMTGYEVCQKLREHFPSTQLPILMLTAKNQVSDLVHGLGVGANDYLTKPISKNELLARIKTHLQIATISIENAKLYYELRESESRLKQFLEALPVGVVVLTGEGQPYYINRVGKDLLGRGVVSEVNSEGLGQVYQIYMARSDRLYPSEQLPMVRALRGERSTSDDLEIHRSDKRIPIEAWGTPIFDDKGDVTFAIVAFQDITERRQVEVERERFTEQLEQANLNLEEALEAELELTEAYGRFVPHEFLHFLGHETIVEVSLGDAIQKNMSILFSDIRDFTTISEQLTPEDSFKFINAYLSRMESAIADHDGFIDKYIGDAIMALFSGKADDAVKAAIAMLNRLKDYNQERLQLGETAVKIGIGINTGSIILGTVGGQNRMEGTAIGDAVNLAARIEGLTKNYGVSLLISHQTFLELEDANQYSLRLIDCVKVKGKSQTVSVFEVFDADPEDLKMSKLETKGTFESGVILYHLKSYSEAIVKFERCLQVDEGDRVARIYLERCRTQIL</sequence>
<feature type="domain" description="Histidine kinase" evidence="17">
    <location>
        <begin position="455"/>
        <end position="675"/>
    </location>
</feature>
<dbReference type="KEGG" id="oxy:HCG48_16680"/>
<dbReference type="Pfam" id="PF00072">
    <property type="entry name" value="Response_reg"/>
    <property type="match status" value="1"/>
</dbReference>
<dbReference type="RefSeq" id="WP_168570165.1">
    <property type="nucleotide sequence ID" value="NZ_CP051167.1"/>
</dbReference>
<dbReference type="InterPro" id="IPR011006">
    <property type="entry name" value="CheY-like_superfamily"/>
</dbReference>
<evidence type="ECO:0000256" key="11">
    <source>
        <dbReference type="ARBA" id="ARBA00023012"/>
    </source>
</evidence>
<dbReference type="InterPro" id="IPR033479">
    <property type="entry name" value="dCache_1"/>
</dbReference>
<dbReference type="SUPFAM" id="SSF47384">
    <property type="entry name" value="Homodimeric domain of signal transducing histidine kinase"/>
    <property type="match status" value="1"/>
</dbReference>
<dbReference type="InterPro" id="IPR003661">
    <property type="entry name" value="HisK_dim/P_dom"/>
</dbReference>
<dbReference type="GO" id="GO:0009927">
    <property type="term" value="F:histidine phosphotransfer kinase activity"/>
    <property type="evidence" value="ECO:0007669"/>
    <property type="project" value="TreeGrafter"/>
</dbReference>
<feature type="domain" description="Response regulatory" evidence="18">
    <location>
        <begin position="728"/>
        <end position="845"/>
    </location>
</feature>
<dbReference type="SMART" id="SM00044">
    <property type="entry name" value="CYCc"/>
    <property type="match status" value="1"/>
</dbReference>
<dbReference type="CDD" id="cd17574">
    <property type="entry name" value="REC_OmpR"/>
    <property type="match status" value="1"/>
</dbReference>
<dbReference type="InterPro" id="IPR029787">
    <property type="entry name" value="Nucleotide_cyclase"/>
</dbReference>
<keyword evidence="5" id="KW-1003">Cell membrane</keyword>
<dbReference type="SUPFAM" id="SSF55073">
    <property type="entry name" value="Nucleotide cyclase"/>
    <property type="match status" value="1"/>
</dbReference>
<dbReference type="Pfam" id="PF00512">
    <property type="entry name" value="HisKA"/>
    <property type="match status" value="1"/>
</dbReference>
<dbReference type="CDD" id="cd06225">
    <property type="entry name" value="HAMP"/>
    <property type="match status" value="1"/>
</dbReference>
<evidence type="ECO:0000256" key="14">
    <source>
        <dbReference type="PROSITE-ProRule" id="PRU00169"/>
    </source>
</evidence>
<evidence type="ECO:0000256" key="3">
    <source>
        <dbReference type="ARBA" id="ARBA00006402"/>
    </source>
</evidence>
<dbReference type="PRINTS" id="PR00344">
    <property type="entry name" value="BCTRLSENSOR"/>
</dbReference>
<dbReference type="EC" id="2.7.13.3" evidence="4"/>
<dbReference type="FunFam" id="3.30.565.10:FF:000010">
    <property type="entry name" value="Sensor histidine kinase RcsC"/>
    <property type="match status" value="1"/>
</dbReference>
<dbReference type="PANTHER" id="PTHR43047:SF72">
    <property type="entry name" value="OSMOSENSING HISTIDINE PROTEIN KINASE SLN1"/>
    <property type="match status" value="1"/>
</dbReference>
<dbReference type="Gene3D" id="3.40.50.2300">
    <property type="match status" value="1"/>
</dbReference>
<keyword evidence="24" id="KW-1185">Reference proteome</keyword>
<dbReference type="InterPro" id="IPR001789">
    <property type="entry name" value="Sig_transdc_resp-reg_receiver"/>
</dbReference>
<dbReference type="SMART" id="SM00304">
    <property type="entry name" value="HAMP"/>
    <property type="match status" value="1"/>
</dbReference>
<evidence type="ECO:0000313" key="24">
    <source>
        <dbReference type="Proteomes" id="UP000500857"/>
    </source>
</evidence>
<evidence type="ECO:0000256" key="5">
    <source>
        <dbReference type="ARBA" id="ARBA00022475"/>
    </source>
</evidence>
<dbReference type="PANTHER" id="PTHR43047">
    <property type="entry name" value="TWO-COMPONENT HISTIDINE PROTEIN KINASE"/>
    <property type="match status" value="1"/>
</dbReference>
<evidence type="ECO:0000256" key="15">
    <source>
        <dbReference type="SAM" id="Coils"/>
    </source>
</evidence>
<dbReference type="CDD" id="cd00130">
    <property type="entry name" value="PAS"/>
    <property type="match status" value="1"/>
</dbReference>
<dbReference type="InterPro" id="IPR000014">
    <property type="entry name" value="PAS"/>
</dbReference>
<keyword evidence="8 16" id="KW-0812">Transmembrane</keyword>
<feature type="domain" description="Guanylate cyclase" evidence="21">
    <location>
        <begin position="1052"/>
        <end position="1178"/>
    </location>
</feature>
<evidence type="ECO:0000259" key="22">
    <source>
        <dbReference type="PROSITE" id="PS50885"/>
    </source>
</evidence>
<dbReference type="Pfam" id="PF00672">
    <property type="entry name" value="HAMP"/>
    <property type="match status" value="1"/>
</dbReference>
<evidence type="ECO:0000259" key="19">
    <source>
        <dbReference type="PROSITE" id="PS50112"/>
    </source>
</evidence>
<dbReference type="CDD" id="cd18774">
    <property type="entry name" value="PDC2_HK_sensor"/>
    <property type="match status" value="1"/>
</dbReference>
<comment type="similarity">
    <text evidence="3">In the N-terminal section; belongs to the phytochrome family.</text>
</comment>
<evidence type="ECO:0000256" key="6">
    <source>
        <dbReference type="ARBA" id="ARBA00022553"/>
    </source>
</evidence>
<dbReference type="NCBIfam" id="TIGR00229">
    <property type="entry name" value="sensory_box"/>
    <property type="match status" value="1"/>
</dbReference>
<dbReference type="InterPro" id="IPR004358">
    <property type="entry name" value="Sig_transdc_His_kin-like_C"/>
</dbReference>
<accession>A0A6H1TZJ9</accession>
<feature type="domain" description="PAC" evidence="20">
    <location>
        <begin position="942"/>
        <end position="995"/>
    </location>
</feature>
<dbReference type="Pfam" id="PF02743">
    <property type="entry name" value="dCache_1"/>
    <property type="match status" value="1"/>
</dbReference>
<dbReference type="Proteomes" id="UP000500857">
    <property type="component" value="Chromosome"/>
</dbReference>
<dbReference type="InterPro" id="IPR035965">
    <property type="entry name" value="PAS-like_dom_sf"/>
</dbReference>
<dbReference type="PROSITE" id="PS50113">
    <property type="entry name" value="PAC"/>
    <property type="match status" value="1"/>
</dbReference>
<dbReference type="Pfam" id="PF08448">
    <property type="entry name" value="PAS_4"/>
    <property type="match status" value="1"/>
</dbReference>
<evidence type="ECO:0000256" key="7">
    <source>
        <dbReference type="ARBA" id="ARBA00022679"/>
    </source>
</evidence>
<dbReference type="InterPro" id="IPR013656">
    <property type="entry name" value="PAS_4"/>
</dbReference>
<organism evidence="23 24">
    <name type="scientific">Oxynema aestuarii AP17</name>
    <dbReference type="NCBI Taxonomy" id="2064643"/>
    <lineage>
        <taxon>Bacteria</taxon>
        <taxon>Bacillati</taxon>
        <taxon>Cyanobacteriota</taxon>
        <taxon>Cyanophyceae</taxon>
        <taxon>Oscillatoriophycideae</taxon>
        <taxon>Oscillatoriales</taxon>
        <taxon>Oscillatoriaceae</taxon>
        <taxon>Oxynema</taxon>
        <taxon>Oxynema aestuarii</taxon>
    </lineage>
</organism>
<evidence type="ECO:0000256" key="4">
    <source>
        <dbReference type="ARBA" id="ARBA00012438"/>
    </source>
</evidence>
<evidence type="ECO:0000256" key="12">
    <source>
        <dbReference type="ARBA" id="ARBA00023136"/>
    </source>
</evidence>
<dbReference type="InterPro" id="IPR000700">
    <property type="entry name" value="PAS-assoc_C"/>
</dbReference>
<dbReference type="SMART" id="SM00448">
    <property type="entry name" value="REC"/>
    <property type="match status" value="1"/>
</dbReference>
<keyword evidence="12 16" id="KW-0472">Membrane</keyword>
<dbReference type="Gene3D" id="1.10.287.130">
    <property type="match status" value="1"/>
</dbReference>
<dbReference type="Gene3D" id="3.30.450.20">
    <property type="entry name" value="PAS domain"/>
    <property type="match status" value="2"/>
</dbReference>
<dbReference type="SUPFAM" id="SSF52172">
    <property type="entry name" value="CheY-like"/>
    <property type="match status" value="1"/>
</dbReference>
<dbReference type="CDD" id="cd00082">
    <property type="entry name" value="HisKA"/>
    <property type="match status" value="1"/>
</dbReference>